<keyword evidence="4" id="KW-1185">Reference proteome</keyword>
<dbReference type="Proteomes" id="UP000240418">
    <property type="component" value="Unassembled WGS sequence"/>
</dbReference>
<evidence type="ECO:0000256" key="1">
    <source>
        <dbReference type="ARBA" id="ARBA00023172"/>
    </source>
</evidence>
<protein>
    <submittedName>
        <fullName evidence="3">Phage integrase family protein</fullName>
    </submittedName>
</protein>
<dbReference type="GO" id="GO:0015074">
    <property type="term" value="P:DNA integration"/>
    <property type="evidence" value="ECO:0007669"/>
    <property type="project" value="InterPro"/>
</dbReference>
<reference evidence="3 4" key="1">
    <citation type="submission" date="2018-03" db="EMBL/GenBank/DDBJ databases">
        <title>Genomic Encyclopedia of Archaeal and Bacterial Type Strains, Phase II (KMG-II): from individual species to whole genera.</title>
        <authorList>
            <person name="Goeker M."/>
        </authorList>
    </citation>
    <scope>NUCLEOTIDE SEQUENCE [LARGE SCALE GENOMIC DNA]</scope>
    <source>
        <strain evidence="3 4">DSM 100673</strain>
    </source>
</reference>
<proteinExistence type="predicted"/>
<evidence type="ECO:0000313" key="4">
    <source>
        <dbReference type="Proteomes" id="UP000240418"/>
    </source>
</evidence>
<dbReference type="InterPro" id="IPR011010">
    <property type="entry name" value="DNA_brk_join_enz"/>
</dbReference>
<keyword evidence="2" id="KW-1133">Transmembrane helix</keyword>
<keyword evidence="1" id="KW-0233">DNA recombination</keyword>
<gene>
    <name evidence="3" type="ORF">CLV88_108163</name>
</gene>
<comment type="caution">
    <text evidence="3">The sequence shown here is derived from an EMBL/GenBank/DDBJ whole genome shotgun (WGS) entry which is preliminary data.</text>
</comment>
<dbReference type="GO" id="GO:0003677">
    <property type="term" value="F:DNA binding"/>
    <property type="evidence" value="ECO:0007669"/>
    <property type="project" value="InterPro"/>
</dbReference>
<dbReference type="Gene3D" id="1.10.443.10">
    <property type="entry name" value="Intergrase catalytic core"/>
    <property type="match status" value="1"/>
</dbReference>
<dbReference type="SUPFAM" id="SSF56349">
    <property type="entry name" value="DNA breaking-rejoining enzymes"/>
    <property type="match status" value="1"/>
</dbReference>
<dbReference type="AlphaFoldDB" id="A0A2P8FBD9"/>
<dbReference type="OrthoDB" id="7354488at2"/>
<keyword evidence="2" id="KW-0472">Membrane</keyword>
<keyword evidence="2" id="KW-0812">Transmembrane</keyword>
<organism evidence="3 4">
    <name type="scientific">Shimia abyssi</name>
    <dbReference type="NCBI Taxonomy" id="1662395"/>
    <lineage>
        <taxon>Bacteria</taxon>
        <taxon>Pseudomonadati</taxon>
        <taxon>Pseudomonadota</taxon>
        <taxon>Alphaproteobacteria</taxon>
        <taxon>Rhodobacterales</taxon>
        <taxon>Roseobacteraceae</taxon>
    </lineage>
</organism>
<dbReference type="InterPro" id="IPR013762">
    <property type="entry name" value="Integrase-like_cat_sf"/>
</dbReference>
<accession>A0A2P8FBD9</accession>
<dbReference type="EMBL" id="PYGJ01000008">
    <property type="protein sequence ID" value="PSL18982.1"/>
    <property type="molecule type" value="Genomic_DNA"/>
</dbReference>
<sequence>MPILSYRRFRNLLSKCILNGSLRLKHINLVDQTVFQDGREVNTKNSKSFMTVFFPVDAIYFVCFSTWVRFLREEKLFGPEDALFPRPQRQMVAGKFAFTTLSREPYANSQKINQVVRSAFQDVGLHPYTPHSFRKTLAKLMNDMNLTLEQQKAWSQNLGHDSILTTVSSYLPVTEERQVEVMKDLRSSFIDPSVGGIGSTEELGLSIY</sequence>
<name>A0A2P8FBD9_9RHOB</name>
<dbReference type="GO" id="GO:0006310">
    <property type="term" value="P:DNA recombination"/>
    <property type="evidence" value="ECO:0007669"/>
    <property type="project" value="UniProtKB-KW"/>
</dbReference>
<evidence type="ECO:0000256" key="2">
    <source>
        <dbReference type="SAM" id="Phobius"/>
    </source>
</evidence>
<feature type="transmembrane region" description="Helical" evidence="2">
    <location>
        <begin position="49"/>
        <end position="68"/>
    </location>
</feature>
<evidence type="ECO:0000313" key="3">
    <source>
        <dbReference type="EMBL" id="PSL18982.1"/>
    </source>
</evidence>